<protein>
    <recommendedName>
        <fullName evidence="5">Carboxylic ester hydrolase</fullName>
        <ecNumber evidence="5">3.1.1.-</ecNumber>
    </recommendedName>
</protein>
<dbReference type="eggNOG" id="KOG1516">
    <property type="taxonomic scope" value="Eukaryota"/>
</dbReference>
<proteinExistence type="inferred from homology"/>
<feature type="transmembrane region" description="Helical" evidence="6">
    <location>
        <begin position="645"/>
        <end position="668"/>
    </location>
</feature>
<dbReference type="FunFam" id="3.40.50.1820:FF:000277">
    <property type="entry name" value="Carboxylic ester hydrolase"/>
    <property type="match status" value="1"/>
</dbReference>
<comment type="similarity">
    <text evidence="1 5">Belongs to the type-B carboxylesterase/lipase family.</text>
</comment>
<dbReference type="PANTHER" id="PTHR11559">
    <property type="entry name" value="CARBOXYLESTERASE"/>
    <property type="match status" value="1"/>
</dbReference>
<keyword evidence="6" id="KW-0812">Transmembrane</keyword>
<feature type="domain" description="Carboxylesterase type B" evidence="7">
    <location>
        <begin position="20"/>
        <end position="533"/>
    </location>
</feature>
<comment type="similarity">
    <text evidence="2">Belongs to the 'GDXG' lipolytic enzyme family.</text>
</comment>
<keyword evidence="6" id="KW-0472">Membrane</keyword>
<sequence length="680" mass="76331">MHFLVFLILGLLVPSTISIKVQLSTGTIEGKELNATYSPFGNQSSLVFFGIPYVEPPLGDLRFRKPRPPIPWDGILETKAYKPACMSNATKTYKNGIGGPISEDCLYANVFTNKYCMKNKNCSVMIAIHGGGFLFESASAFNPEILINNFVGQNRNIVVVSINYRVGVFGFGHLAGDQGDRNMGLFDIMAGVKWVRKEINNFGGIKDRITLAGHSAGAGLIVAFSNSPLTKGLIHQQIIMSGPLPNVSKKSNYKGFTRMAQIVKCLPEDSGFGVLSKKQVHDTYSCLREKSSQELLDAEMYVLMNTTYYFGAPHIDGQFIVDYPDRLFAAKSVFPINTLIGTTTAELRETIYITDPKNADLKEALLKNMCEHIGYEIYTEKEKFVDNCFTYYSNGTQAQFLSDDMEFYSRAISVASIHVSNNTKVYMYSYAYSGAGRAFNKYLDVPSPHHSEDLIYIFGTHRGVFAPKDYVIEQIYSGVFADFVNFEDPSPSENQKWLQYTPEKREHFVIDFDQNFTMPGMRENYYAEALKFWSGAGKKTFSEQYSPSYDTFIITNLVSPIVSHLNNVSSDVDKTLEQTEKLFFERENYLEKLKLERKFELEGKKRGNSEKWKGKKTAARMGNEIGIQERDGGAEEAGGGGGINILLIIFAGTLLGGILYVTISHFCLHHRSREGYQLLK</sequence>
<dbReference type="SUPFAM" id="SSF53474">
    <property type="entry name" value="alpha/beta-Hydrolases"/>
    <property type="match status" value="1"/>
</dbReference>
<keyword evidence="8" id="KW-1185">Reference proteome</keyword>
<dbReference type="PROSITE" id="PS01173">
    <property type="entry name" value="LIPASE_GDXG_HIS"/>
    <property type="match status" value="1"/>
</dbReference>
<dbReference type="InterPro" id="IPR019826">
    <property type="entry name" value="Carboxylesterase_B_AS"/>
</dbReference>
<feature type="signal peptide" evidence="5">
    <location>
        <begin position="1"/>
        <end position="18"/>
    </location>
</feature>
<dbReference type="WBParaSite" id="Csp11.Scaffold630.g19978.t1">
    <property type="protein sequence ID" value="Csp11.Scaffold630.g19978.t1"/>
    <property type="gene ID" value="Csp11.Scaffold630.g19978"/>
</dbReference>
<dbReference type="STRING" id="1561998.A0A1I7UW97"/>
<organism evidence="8 9">
    <name type="scientific">Caenorhabditis tropicalis</name>
    <dbReference type="NCBI Taxonomy" id="1561998"/>
    <lineage>
        <taxon>Eukaryota</taxon>
        <taxon>Metazoa</taxon>
        <taxon>Ecdysozoa</taxon>
        <taxon>Nematoda</taxon>
        <taxon>Chromadorea</taxon>
        <taxon>Rhabditida</taxon>
        <taxon>Rhabditina</taxon>
        <taxon>Rhabditomorpha</taxon>
        <taxon>Rhabditoidea</taxon>
        <taxon>Rhabditidae</taxon>
        <taxon>Peloderinae</taxon>
        <taxon>Caenorhabditis</taxon>
    </lineage>
</organism>
<dbReference type="InterPro" id="IPR002168">
    <property type="entry name" value="Lipase_GDXG_HIS_AS"/>
</dbReference>
<dbReference type="AlphaFoldDB" id="A0A1I7UW97"/>
<evidence type="ECO:0000256" key="3">
    <source>
        <dbReference type="ARBA" id="ARBA00022487"/>
    </source>
</evidence>
<evidence type="ECO:0000256" key="5">
    <source>
        <dbReference type="RuleBase" id="RU361235"/>
    </source>
</evidence>
<keyword evidence="6" id="KW-1133">Transmembrane helix</keyword>
<evidence type="ECO:0000256" key="4">
    <source>
        <dbReference type="ARBA" id="ARBA00022801"/>
    </source>
</evidence>
<dbReference type="Gene3D" id="3.40.50.1820">
    <property type="entry name" value="alpha/beta hydrolase"/>
    <property type="match status" value="1"/>
</dbReference>
<dbReference type="InterPro" id="IPR029058">
    <property type="entry name" value="AB_hydrolase_fold"/>
</dbReference>
<dbReference type="EC" id="3.1.1.-" evidence="5"/>
<name>A0A1I7UW97_9PELO</name>
<reference evidence="9" key="1">
    <citation type="submission" date="2016-11" db="UniProtKB">
        <authorList>
            <consortium name="WormBaseParasite"/>
        </authorList>
    </citation>
    <scope>IDENTIFICATION</scope>
</reference>
<dbReference type="Proteomes" id="UP000095282">
    <property type="component" value="Unplaced"/>
</dbReference>
<keyword evidence="4 5" id="KW-0378">Hydrolase</keyword>
<evidence type="ECO:0000259" key="7">
    <source>
        <dbReference type="Pfam" id="PF00135"/>
    </source>
</evidence>
<dbReference type="InterPro" id="IPR002018">
    <property type="entry name" value="CarbesteraseB"/>
</dbReference>
<evidence type="ECO:0000313" key="9">
    <source>
        <dbReference type="WBParaSite" id="Csp11.Scaffold630.g19978.t1"/>
    </source>
</evidence>
<feature type="chain" id="PRO_5009029888" description="Carboxylic ester hydrolase" evidence="5">
    <location>
        <begin position="19"/>
        <end position="680"/>
    </location>
</feature>
<dbReference type="InterPro" id="IPR050309">
    <property type="entry name" value="Type-B_Carboxylest/Lipase"/>
</dbReference>
<evidence type="ECO:0000256" key="6">
    <source>
        <dbReference type="SAM" id="Phobius"/>
    </source>
</evidence>
<evidence type="ECO:0000256" key="2">
    <source>
        <dbReference type="ARBA" id="ARBA00010515"/>
    </source>
</evidence>
<dbReference type="Pfam" id="PF00135">
    <property type="entry name" value="COesterase"/>
    <property type="match status" value="1"/>
</dbReference>
<keyword evidence="3" id="KW-0719">Serine esterase</keyword>
<evidence type="ECO:0000256" key="1">
    <source>
        <dbReference type="ARBA" id="ARBA00005964"/>
    </source>
</evidence>
<dbReference type="PROSITE" id="PS00122">
    <property type="entry name" value="CARBOXYLESTERASE_B_1"/>
    <property type="match status" value="1"/>
</dbReference>
<accession>A0A1I7UW97</accession>
<evidence type="ECO:0000313" key="8">
    <source>
        <dbReference type="Proteomes" id="UP000095282"/>
    </source>
</evidence>
<dbReference type="GO" id="GO:0052689">
    <property type="term" value="F:carboxylic ester hydrolase activity"/>
    <property type="evidence" value="ECO:0007669"/>
    <property type="project" value="UniProtKB-KW"/>
</dbReference>
<keyword evidence="5" id="KW-0732">Signal</keyword>